<protein>
    <submittedName>
        <fullName evidence="2">Uncharacterized protein</fullName>
    </submittedName>
</protein>
<keyword evidence="3" id="KW-1185">Reference proteome</keyword>
<dbReference type="RefSeq" id="WP_259412568.1">
    <property type="nucleotide sequence ID" value="NZ_JANWGH010000001.1"/>
</dbReference>
<name>A0ABT2G0U1_9BACT</name>
<dbReference type="Proteomes" id="UP001206788">
    <property type="component" value="Unassembled WGS sequence"/>
</dbReference>
<evidence type="ECO:0000256" key="1">
    <source>
        <dbReference type="SAM" id="Coils"/>
    </source>
</evidence>
<sequence>MLNELKEIKEKLNQLILEVERLENAIHGEEIIIEKKDFKYLNHLGKMNSFRHVFEYLNGVFFELPDTPGSSNSYRYHFSVYTRLLSGELDKLILLKLEKEYTHNGFLITHKVEDWPNAKFRENYRSI</sequence>
<accession>A0ABT2G0U1</accession>
<evidence type="ECO:0000313" key="3">
    <source>
        <dbReference type="Proteomes" id="UP001206788"/>
    </source>
</evidence>
<dbReference type="EMBL" id="JANWGH010000001">
    <property type="protein sequence ID" value="MCS5488885.1"/>
    <property type="molecule type" value="Genomic_DNA"/>
</dbReference>
<feature type="coiled-coil region" evidence="1">
    <location>
        <begin position="2"/>
        <end position="32"/>
    </location>
</feature>
<keyword evidence="1" id="KW-0175">Coiled coil</keyword>
<evidence type="ECO:0000313" key="2">
    <source>
        <dbReference type="EMBL" id="MCS5488885.1"/>
    </source>
</evidence>
<proteinExistence type="predicted"/>
<gene>
    <name evidence="2" type="ORF">NY014_00505</name>
</gene>
<comment type="caution">
    <text evidence="2">The sequence shown here is derived from an EMBL/GenBank/DDBJ whole genome shotgun (WGS) entry which is preliminary data.</text>
</comment>
<reference evidence="2 3" key="1">
    <citation type="submission" date="2022-08" db="EMBL/GenBank/DDBJ databases">
        <title>Algoriphagus sp. CAU 1643 isolated from mud.</title>
        <authorList>
            <person name="Kim W."/>
        </authorList>
    </citation>
    <scope>NUCLEOTIDE SEQUENCE [LARGE SCALE GENOMIC DNA]</scope>
    <source>
        <strain evidence="2 3">CAU 1643</strain>
    </source>
</reference>
<organism evidence="2 3">
    <name type="scientific">Algoriphagus limi</name>
    <dbReference type="NCBI Taxonomy" id="2975273"/>
    <lineage>
        <taxon>Bacteria</taxon>
        <taxon>Pseudomonadati</taxon>
        <taxon>Bacteroidota</taxon>
        <taxon>Cytophagia</taxon>
        <taxon>Cytophagales</taxon>
        <taxon>Cyclobacteriaceae</taxon>
        <taxon>Algoriphagus</taxon>
    </lineage>
</organism>